<feature type="transmembrane region" description="Helical" evidence="1">
    <location>
        <begin position="103"/>
        <end position="120"/>
    </location>
</feature>
<keyword evidence="1" id="KW-0472">Membrane</keyword>
<feature type="transmembrane region" description="Helical" evidence="1">
    <location>
        <begin position="127"/>
        <end position="148"/>
    </location>
</feature>
<protein>
    <submittedName>
        <fullName evidence="3">Ion channel</fullName>
    </submittedName>
</protein>
<gene>
    <name evidence="3" type="ORF">ACFQ1G_05040</name>
</gene>
<feature type="domain" description="Potassium channel" evidence="2">
    <location>
        <begin position="69"/>
        <end position="152"/>
    </location>
</feature>
<accession>A0ABW3IDL7</accession>
<keyword evidence="1" id="KW-1133">Transmembrane helix</keyword>
<reference evidence="4" key="1">
    <citation type="journal article" date="2019" name="Int. J. Syst. Evol. Microbiol.">
        <title>The Global Catalogue of Microorganisms (GCM) 10K type strain sequencing project: providing services to taxonomists for standard genome sequencing and annotation.</title>
        <authorList>
            <consortium name="The Broad Institute Genomics Platform"/>
            <consortium name="The Broad Institute Genome Sequencing Center for Infectious Disease"/>
            <person name="Wu L."/>
            <person name="Ma J."/>
        </authorList>
    </citation>
    <scope>NUCLEOTIDE SEQUENCE [LARGE SCALE GENOMIC DNA]</scope>
    <source>
        <strain evidence="4">CCUG 60898</strain>
    </source>
</reference>
<evidence type="ECO:0000259" key="2">
    <source>
        <dbReference type="Pfam" id="PF07885"/>
    </source>
</evidence>
<evidence type="ECO:0000313" key="4">
    <source>
        <dbReference type="Proteomes" id="UP001597100"/>
    </source>
</evidence>
<comment type="caution">
    <text evidence="3">The sequence shown here is derived from an EMBL/GenBank/DDBJ whole genome shotgun (WGS) entry which is preliminary data.</text>
</comment>
<evidence type="ECO:0000313" key="3">
    <source>
        <dbReference type="EMBL" id="MFD0976152.1"/>
    </source>
</evidence>
<name>A0ABW3IDL7_9FLAO</name>
<organism evidence="3 4">
    <name type="scientific">Salinimicrobium gaetbulicola</name>
    <dbReference type="NCBI Taxonomy" id="999702"/>
    <lineage>
        <taxon>Bacteria</taxon>
        <taxon>Pseudomonadati</taxon>
        <taxon>Bacteroidota</taxon>
        <taxon>Flavobacteriia</taxon>
        <taxon>Flavobacteriales</taxon>
        <taxon>Flavobacteriaceae</taxon>
        <taxon>Salinimicrobium</taxon>
    </lineage>
</organism>
<feature type="transmembrane region" description="Helical" evidence="1">
    <location>
        <begin position="6"/>
        <end position="33"/>
    </location>
</feature>
<evidence type="ECO:0000256" key="1">
    <source>
        <dbReference type="SAM" id="Phobius"/>
    </source>
</evidence>
<dbReference type="Pfam" id="PF07885">
    <property type="entry name" value="Ion_trans_2"/>
    <property type="match status" value="1"/>
</dbReference>
<dbReference type="SUPFAM" id="SSF81324">
    <property type="entry name" value="Voltage-gated potassium channels"/>
    <property type="match status" value="1"/>
</dbReference>
<dbReference type="RefSeq" id="WP_380737230.1">
    <property type="nucleotide sequence ID" value="NZ_JBHTJP010000032.1"/>
</dbReference>
<dbReference type="Proteomes" id="UP001597100">
    <property type="component" value="Unassembled WGS sequence"/>
</dbReference>
<sequence>MEVFQIIIGILIILITFLDFFHTTFSGRGFGFLSGALNRLLNNMILQNRSRSIFNFSGLTHLLITSFVWMALLYWGTFIIFTAGDEMVINSTTHLPATTVQRFYFTCYLLSTLGIGDFIPGNQTSQVLAGILSFTGFVLITTGLTYLLSVVQAVLGKKELSFLLSTMGCDVEQIYKFYKQEDDLSGFVSDAENLRQLILKNASSYLAFPMVNYFLSKERDSALIVQLAALHEVLEVLKMDWAPNTIEHTKINVVINAIEQYLKLGLESPEDAPDKLDSLTTLRSFWRKYGYVYKRYSDMDRRLTASLRYAGWNWKEVYRLKEQQ</sequence>
<keyword evidence="1" id="KW-0812">Transmembrane</keyword>
<dbReference type="EMBL" id="JBHTJP010000032">
    <property type="protein sequence ID" value="MFD0976152.1"/>
    <property type="molecule type" value="Genomic_DNA"/>
</dbReference>
<feature type="transmembrane region" description="Helical" evidence="1">
    <location>
        <begin position="53"/>
        <end position="83"/>
    </location>
</feature>
<keyword evidence="4" id="KW-1185">Reference proteome</keyword>
<dbReference type="InterPro" id="IPR013099">
    <property type="entry name" value="K_chnl_dom"/>
</dbReference>
<dbReference type="Gene3D" id="1.10.287.70">
    <property type="match status" value="1"/>
</dbReference>
<proteinExistence type="predicted"/>